<dbReference type="EMBL" id="QZCH01000032">
    <property type="protein sequence ID" value="RJG39992.1"/>
    <property type="molecule type" value="Genomic_DNA"/>
</dbReference>
<comment type="function">
    <text evidence="4">Responsible for synthesis of pseudouridine from uracil-13 in transfer RNAs.</text>
</comment>
<evidence type="ECO:0000256" key="1">
    <source>
        <dbReference type="ARBA" id="ARBA00007953"/>
    </source>
</evidence>
<dbReference type="InterPro" id="IPR001656">
    <property type="entry name" value="PsdUridine_synth_TruD"/>
</dbReference>
<reference evidence="6 7" key="2">
    <citation type="submission" date="2019-01" db="EMBL/GenBank/DDBJ databases">
        <title>Motilimonas pumilus sp. nov., isolated from the gut of sea cucumber (Apostichopus japonicus).</title>
        <authorList>
            <person name="Wang F.-Q."/>
            <person name="Ren L.-H."/>
            <person name="Lin Y.-W."/>
            <person name="Sun G.-H."/>
            <person name="Du Z.-J."/>
            <person name="Zhao J.-X."/>
            <person name="Liu X.-J."/>
            <person name="Liu L.-J."/>
        </authorList>
    </citation>
    <scope>NUCLEOTIDE SEQUENCE [LARGE SCALE GENOMIC DNA]</scope>
    <source>
        <strain evidence="6 7">PLHSC7-2</strain>
    </source>
</reference>
<keyword evidence="7" id="KW-1185">Reference proteome</keyword>
<evidence type="ECO:0000256" key="2">
    <source>
        <dbReference type="ARBA" id="ARBA00022694"/>
    </source>
</evidence>
<dbReference type="InterPro" id="IPR020103">
    <property type="entry name" value="PsdUridine_synth_cat_dom_sf"/>
</dbReference>
<keyword evidence="2 4" id="KW-0819">tRNA processing</keyword>
<protein>
    <recommendedName>
        <fullName evidence="4">tRNA pseudouridine synthase D</fullName>
        <ecNumber evidence="4">5.4.99.27</ecNumber>
    </recommendedName>
    <alternativeName>
        <fullName evidence="4">tRNA pseudouridine(13) synthase</fullName>
    </alternativeName>
    <alternativeName>
        <fullName evidence="4">tRNA pseudouridylate synthase D</fullName>
    </alternativeName>
    <alternativeName>
        <fullName evidence="4">tRNA-uridine isomerase D</fullName>
    </alternativeName>
</protein>
<dbReference type="InterPro" id="IPR042214">
    <property type="entry name" value="TruD_catalytic"/>
</dbReference>
<dbReference type="GO" id="GO:0005829">
    <property type="term" value="C:cytosol"/>
    <property type="evidence" value="ECO:0007669"/>
    <property type="project" value="TreeGrafter"/>
</dbReference>
<reference evidence="6 7" key="1">
    <citation type="submission" date="2018-09" db="EMBL/GenBank/DDBJ databases">
        <authorList>
            <person name="Wang F."/>
        </authorList>
    </citation>
    <scope>NUCLEOTIDE SEQUENCE [LARGE SCALE GENOMIC DNA]</scope>
    <source>
        <strain evidence="6 7">PLHSC7-2</strain>
    </source>
</reference>
<evidence type="ECO:0000313" key="7">
    <source>
        <dbReference type="Proteomes" id="UP000283255"/>
    </source>
</evidence>
<dbReference type="Gene3D" id="3.30.2350.20">
    <property type="entry name" value="TruD, catalytic domain"/>
    <property type="match status" value="1"/>
</dbReference>
<dbReference type="HAMAP" id="MF_01082">
    <property type="entry name" value="TruD"/>
    <property type="match status" value="1"/>
</dbReference>
<dbReference type="InterPro" id="IPR043165">
    <property type="entry name" value="TruD_insert_sf"/>
</dbReference>
<proteinExistence type="inferred from homology"/>
<feature type="active site" description="Nucleophile" evidence="4">
    <location>
        <position position="77"/>
    </location>
</feature>
<comment type="similarity">
    <text evidence="1 4">Belongs to the pseudouridine synthase TruD family.</text>
</comment>
<evidence type="ECO:0000256" key="3">
    <source>
        <dbReference type="ARBA" id="ARBA00023235"/>
    </source>
</evidence>
<evidence type="ECO:0000259" key="5">
    <source>
        <dbReference type="PROSITE" id="PS50984"/>
    </source>
</evidence>
<feature type="domain" description="TRUD" evidence="5">
    <location>
        <begin position="152"/>
        <end position="298"/>
    </location>
</feature>
<dbReference type="GO" id="GO:0003723">
    <property type="term" value="F:RNA binding"/>
    <property type="evidence" value="ECO:0007669"/>
    <property type="project" value="InterPro"/>
</dbReference>
<keyword evidence="3 4" id="KW-0413">Isomerase</keyword>
<dbReference type="PANTHER" id="PTHR47811">
    <property type="entry name" value="TRNA PSEUDOURIDINE SYNTHASE D"/>
    <property type="match status" value="1"/>
</dbReference>
<dbReference type="GO" id="GO:0031119">
    <property type="term" value="P:tRNA pseudouridine synthesis"/>
    <property type="evidence" value="ECO:0007669"/>
    <property type="project" value="UniProtKB-UniRule"/>
</dbReference>
<dbReference type="InterPro" id="IPR020119">
    <property type="entry name" value="PsdUridine_synth_TruD_CS"/>
</dbReference>
<dbReference type="Proteomes" id="UP000283255">
    <property type="component" value="Unassembled WGS sequence"/>
</dbReference>
<dbReference type="InterPro" id="IPR050170">
    <property type="entry name" value="TruD_pseudoU_synthase"/>
</dbReference>
<evidence type="ECO:0000313" key="6">
    <source>
        <dbReference type="EMBL" id="RJG39992.1"/>
    </source>
</evidence>
<dbReference type="PROSITE" id="PS50984">
    <property type="entry name" value="TRUD"/>
    <property type="match status" value="1"/>
</dbReference>
<dbReference type="CDD" id="cd02575">
    <property type="entry name" value="PseudoU_synth_EcTruD"/>
    <property type="match status" value="1"/>
</dbReference>
<accession>A0A418YAJ2</accession>
<comment type="catalytic activity">
    <reaction evidence="4">
        <text>uridine(13) in tRNA = pseudouridine(13) in tRNA</text>
        <dbReference type="Rhea" id="RHEA:42540"/>
        <dbReference type="Rhea" id="RHEA-COMP:10105"/>
        <dbReference type="Rhea" id="RHEA-COMP:10106"/>
        <dbReference type="ChEBI" id="CHEBI:65314"/>
        <dbReference type="ChEBI" id="CHEBI:65315"/>
        <dbReference type="EC" id="5.4.99.27"/>
    </reaction>
</comment>
<comment type="caution">
    <text evidence="6">The sequence shown here is derived from an EMBL/GenBank/DDBJ whole genome shotgun (WGS) entry which is preliminary data.</text>
</comment>
<dbReference type="Gene3D" id="3.30.2340.10">
    <property type="entry name" value="TruD, insertion domain"/>
    <property type="match status" value="1"/>
</dbReference>
<dbReference type="Pfam" id="PF01142">
    <property type="entry name" value="TruD"/>
    <property type="match status" value="2"/>
</dbReference>
<dbReference type="OrthoDB" id="1550679at2"/>
<organism evidence="6 7">
    <name type="scientific">Motilimonas pumila</name>
    <dbReference type="NCBI Taxonomy" id="2303987"/>
    <lineage>
        <taxon>Bacteria</taxon>
        <taxon>Pseudomonadati</taxon>
        <taxon>Pseudomonadota</taxon>
        <taxon>Gammaproteobacteria</taxon>
        <taxon>Alteromonadales</taxon>
        <taxon>Alteromonadales genera incertae sedis</taxon>
        <taxon>Motilimonas</taxon>
    </lineage>
</organism>
<dbReference type="RefSeq" id="WP_119912152.1">
    <property type="nucleotide sequence ID" value="NZ_QZCH01000032.1"/>
</dbReference>
<dbReference type="InterPro" id="IPR011760">
    <property type="entry name" value="PsdUridine_synth_TruD_insert"/>
</dbReference>
<dbReference type="AlphaFoldDB" id="A0A418YAJ2"/>
<dbReference type="SUPFAM" id="SSF55120">
    <property type="entry name" value="Pseudouridine synthase"/>
    <property type="match status" value="1"/>
</dbReference>
<dbReference type="PROSITE" id="PS01268">
    <property type="entry name" value="UPF0024"/>
    <property type="match status" value="1"/>
</dbReference>
<evidence type="ECO:0000256" key="4">
    <source>
        <dbReference type="HAMAP-Rule" id="MF_01082"/>
    </source>
</evidence>
<name>A0A418YAJ2_9GAMM</name>
<dbReference type="PANTHER" id="PTHR47811:SF1">
    <property type="entry name" value="TRNA PSEUDOURIDINE SYNTHASE D"/>
    <property type="match status" value="1"/>
</dbReference>
<sequence length="336" mass="37256">MLNFQFLHGEPDISARFKAEIEDFAVTERLGFDIAGEGEHVFIRVQKRDENTQYLARQIAKVAGLPAKAVTYAGLKDKRGVTEQTFSVHIPGLVTPDFSELNNEQVTILEIKRHNKKLKTGALAGNSFVIRLRDVSDIAALESRLAIVKAHGVPNYFGEQRFGFQGGNIEAAKAMFAGKKIKDRFKKSMYLSAARSYLFNLVVSARIKDGIAEQVIAGDCCGLVGSRSYFTTEALDDTLPPRLAAKNIQLTAPLWGKGELASNLDALAFEQGALEGQTELQQGLEANGLRQERRAMLIQPQEFNYRFEGSDAILEFYLESGCYATSVVRELVRLQD</sequence>
<dbReference type="EC" id="5.4.99.27" evidence="4"/>
<gene>
    <name evidence="4" type="primary">truD</name>
    <name evidence="6" type="ORF">D1Z90_17815</name>
</gene>
<dbReference type="GO" id="GO:0160150">
    <property type="term" value="F:tRNA pseudouridine(13) synthase activity"/>
    <property type="evidence" value="ECO:0007669"/>
    <property type="project" value="UniProtKB-EC"/>
</dbReference>